<evidence type="ECO:0000256" key="4">
    <source>
        <dbReference type="ARBA" id="ARBA00022723"/>
    </source>
</evidence>
<accession>A0AAE7JNM7</accession>
<dbReference type="GO" id="GO:0016114">
    <property type="term" value="P:terpenoid biosynthetic process"/>
    <property type="evidence" value="ECO:0007669"/>
    <property type="project" value="UniProtKB-ARBA"/>
</dbReference>
<comment type="similarity">
    <text evidence="2 7">Belongs to the FPP/GGPP synthase family.</text>
</comment>
<dbReference type="FunFam" id="1.10.600.10:FF:000001">
    <property type="entry name" value="Geranylgeranyl diphosphate synthase"/>
    <property type="match status" value="1"/>
</dbReference>
<evidence type="ECO:0000256" key="1">
    <source>
        <dbReference type="ARBA" id="ARBA00001946"/>
    </source>
</evidence>
<keyword evidence="5" id="KW-0460">Magnesium</keyword>
<dbReference type="InterPro" id="IPR000092">
    <property type="entry name" value="Polyprenyl_synt"/>
</dbReference>
<dbReference type="EC" id="2.5.1.1" evidence="8"/>
<dbReference type="SFLD" id="SFLDG01017">
    <property type="entry name" value="Polyprenyl_Transferase_Like"/>
    <property type="match status" value="1"/>
</dbReference>
<dbReference type="SUPFAM" id="SSF48576">
    <property type="entry name" value="Terpenoid synthases"/>
    <property type="match status" value="1"/>
</dbReference>
<dbReference type="GO" id="GO:0004337">
    <property type="term" value="F:(2E,6E)-farnesyl diphosphate synthase activity"/>
    <property type="evidence" value="ECO:0007669"/>
    <property type="project" value="UniProtKB-EC"/>
</dbReference>
<dbReference type="GO" id="GO:0004161">
    <property type="term" value="F:dimethylallyltranstransferase activity"/>
    <property type="evidence" value="ECO:0007669"/>
    <property type="project" value="UniProtKB-EC"/>
</dbReference>
<dbReference type="GO" id="GO:0046872">
    <property type="term" value="F:metal ion binding"/>
    <property type="evidence" value="ECO:0007669"/>
    <property type="project" value="UniProtKB-KW"/>
</dbReference>
<comment type="cofactor">
    <cofactor evidence="1">
        <name>Mg(2+)</name>
        <dbReference type="ChEBI" id="CHEBI:18420"/>
    </cofactor>
</comment>
<dbReference type="EMBL" id="CP053832">
    <property type="protein sequence ID" value="QKF83666.1"/>
    <property type="molecule type" value="Genomic_DNA"/>
</dbReference>
<dbReference type="Gene3D" id="1.10.600.10">
    <property type="entry name" value="Farnesyl Diphosphate Synthase"/>
    <property type="match status" value="1"/>
</dbReference>
<dbReference type="CDD" id="cd00685">
    <property type="entry name" value="Trans_IPPS_HT"/>
    <property type="match status" value="1"/>
</dbReference>
<protein>
    <submittedName>
        <fullName evidence="8">Geranyl diphosphate synthase / farnesyl diphosphate synthase</fullName>
        <ecNumber evidence="8">2.5.1.1</ecNumber>
        <ecNumber evidence="8">2.5.1.10</ecNumber>
    </submittedName>
</protein>
<keyword evidence="6" id="KW-0414">Isoprene biosynthesis</keyword>
<sequence>MNELVMSGLKNEFENFLKSNLIKAKSYHPYYEKALNYMLSNGGKYFRSQLLLGVVKALNEEKLKDTFRVALAVEMIHTYSLIHDDLPIIDDSDLRRGVITTHKKFDEITALLVGDALNSQAFYEISNANLNDTIKVKCSQTLSKSACDMVLGQALDCYFEKKKLDLDELIFLHNHKTGALIAASFKMGAIIAGLDDKKCDEFYKIGVDLGLLFQINDDIIDAVKTEEEAGKPTNHDEVKNSFVNLLGVSKSREFRDDLANKILNQVDDLKIKELLNFLIQKYLKG</sequence>
<evidence type="ECO:0000256" key="2">
    <source>
        <dbReference type="ARBA" id="ARBA00006706"/>
    </source>
</evidence>
<dbReference type="SFLD" id="SFLDS00005">
    <property type="entry name" value="Isoprenoid_Synthase_Type_I"/>
    <property type="match status" value="1"/>
</dbReference>
<reference evidence="8 9" key="1">
    <citation type="submission" date="2020-05" db="EMBL/GenBank/DDBJ databases">
        <title>Complete genome sequencing of Campylobacter and Arcobacter type strains.</title>
        <authorList>
            <person name="Miller W.G."/>
            <person name="Yee E."/>
        </authorList>
    </citation>
    <scope>NUCLEOTIDE SEQUENCE [LARGE SCALE GENOMIC DNA]</scope>
    <source>
        <strain evidence="8 9">LMG 6451</strain>
    </source>
</reference>
<organism evidence="8 9">
    <name type="scientific">Campylobacter ureolyticus</name>
    <dbReference type="NCBI Taxonomy" id="827"/>
    <lineage>
        <taxon>Bacteria</taxon>
        <taxon>Pseudomonadati</taxon>
        <taxon>Campylobacterota</taxon>
        <taxon>Epsilonproteobacteria</taxon>
        <taxon>Campylobacterales</taxon>
        <taxon>Campylobacteraceae</taxon>
        <taxon>Campylobacter</taxon>
    </lineage>
</organism>
<name>A0AAE7JNM7_9BACT</name>
<keyword evidence="3 7" id="KW-0808">Transferase</keyword>
<evidence type="ECO:0000256" key="7">
    <source>
        <dbReference type="RuleBase" id="RU004466"/>
    </source>
</evidence>
<evidence type="ECO:0000256" key="3">
    <source>
        <dbReference type="ARBA" id="ARBA00022679"/>
    </source>
</evidence>
<proteinExistence type="inferred from homology"/>
<evidence type="ECO:0000313" key="9">
    <source>
        <dbReference type="Proteomes" id="UP000509722"/>
    </source>
</evidence>
<evidence type="ECO:0000313" key="8">
    <source>
        <dbReference type="EMBL" id="QKF83666.1"/>
    </source>
</evidence>
<dbReference type="PROSITE" id="PS00444">
    <property type="entry name" value="POLYPRENYL_SYNTHASE_2"/>
    <property type="match status" value="1"/>
</dbReference>
<dbReference type="PANTHER" id="PTHR43281:SF1">
    <property type="entry name" value="FARNESYL DIPHOSPHATE SYNTHASE"/>
    <property type="match status" value="1"/>
</dbReference>
<dbReference type="EC" id="2.5.1.10" evidence="8"/>
<gene>
    <name evidence="8" type="primary">ispA</name>
    <name evidence="8" type="ORF">CURT_0134</name>
</gene>
<dbReference type="PANTHER" id="PTHR43281">
    <property type="entry name" value="FARNESYL DIPHOSPHATE SYNTHASE"/>
    <property type="match status" value="1"/>
</dbReference>
<dbReference type="Proteomes" id="UP000509722">
    <property type="component" value="Chromosome"/>
</dbReference>
<dbReference type="Pfam" id="PF00348">
    <property type="entry name" value="polyprenyl_synt"/>
    <property type="match status" value="1"/>
</dbReference>
<keyword evidence="4" id="KW-0479">Metal-binding</keyword>
<dbReference type="InterPro" id="IPR033749">
    <property type="entry name" value="Polyprenyl_synt_CS"/>
</dbReference>
<evidence type="ECO:0000256" key="5">
    <source>
        <dbReference type="ARBA" id="ARBA00022842"/>
    </source>
</evidence>
<dbReference type="PROSITE" id="PS00723">
    <property type="entry name" value="POLYPRENYL_SYNTHASE_1"/>
    <property type="match status" value="1"/>
</dbReference>
<evidence type="ECO:0000256" key="6">
    <source>
        <dbReference type="ARBA" id="ARBA00023229"/>
    </source>
</evidence>
<dbReference type="AlphaFoldDB" id="A0AAE7JNM7"/>
<dbReference type="InterPro" id="IPR008949">
    <property type="entry name" value="Isoprenoid_synthase_dom_sf"/>
</dbReference>